<evidence type="ECO:0000256" key="11">
    <source>
        <dbReference type="PIRSR" id="PIRSR000495-1"/>
    </source>
</evidence>
<reference evidence="13 14" key="1">
    <citation type="submission" date="2016-05" db="EMBL/GenBank/DDBJ databases">
        <title>First complete genome of the cyanobacterium Cylindrospermopsis raciborskii CS505, containing a circular chromosome and a single extrachromosomal element.</title>
        <authorList>
            <person name="Fuentes J."/>
            <person name="Tamames J."/>
            <person name="Allen E."/>
            <person name="Plominski A."/>
            <person name="Vasquez M."/>
        </authorList>
    </citation>
    <scope>NUCLEOTIDE SEQUENCE [LARGE SCALE GENOMIC DNA]</scope>
    <source>
        <strain evidence="13 14">CS505</strain>
    </source>
</reference>
<comment type="subunit">
    <text evidence="2 10">Heterodimer of HisH and HisF.</text>
</comment>
<keyword evidence="6 10" id="KW-0368">Histidine biosynthesis</keyword>
<dbReference type="InterPro" id="IPR010139">
    <property type="entry name" value="Imidazole-glycPsynth_HisH"/>
</dbReference>
<dbReference type="PANTHER" id="PTHR42701">
    <property type="entry name" value="IMIDAZOLE GLYCEROL PHOSPHATE SYNTHASE SUBUNIT HISH"/>
    <property type="match status" value="1"/>
</dbReference>
<dbReference type="Proteomes" id="UP000093903">
    <property type="component" value="Unassembled WGS sequence"/>
</dbReference>
<dbReference type="RefSeq" id="WP_006278601.1">
    <property type="nucleotide sequence ID" value="NZ_ACYA01000066.1"/>
</dbReference>
<evidence type="ECO:0000313" key="13">
    <source>
        <dbReference type="EMBL" id="OBU76985.1"/>
    </source>
</evidence>
<dbReference type="EC" id="4.3.2.10" evidence="10"/>
<comment type="subcellular location">
    <subcellularLocation>
        <location evidence="10">Cytoplasm</location>
    </subcellularLocation>
</comment>
<protein>
    <recommendedName>
        <fullName evidence="10">Imidazole glycerol phosphate synthase subunit HisH</fullName>
        <ecNumber evidence="10">4.3.2.10</ecNumber>
    </recommendedName>
    <alternativeName>
        <fullName evidence="10">IGP synthase glutaminase subunit</fullName>
        <ecNumber evidence="10">3.5.1.2</ecNumber>
    </alternativeName>
    <alternativeName>
        <fullName evidence="10">IGP synthase subunit HisH</fullName>
    </alternativeName>
    <alternativeName>
        <fullName evidence="10">ImGP synthase subunit HisH</fullName>
        <shortName evidence="10">IGPS subunit HisH</shortName>
    </alternativeName>
</protein>
<dbReference type="GO" id="GO:0000105">
    <property type="term" value="P:L-histidine biosynthetic process"/>
    <property type="evidence" value="ECO:0007669"/>
    <property type="project" value="UniProtKB-UniRule"/>
</dbReference>
<evidence type="ECO:0000256" key="8">
    <source>
        <dbReference type="ARBA" id="ARBA00047838"/>
    </source>
</evidence>
<dbReference type="InterPro" id="IPR029062">
    <property type="entry name" value="Class_I_gatase-like"/>
</dbReference>
<dbReference type="InterPro" id="IPR017926">
    <property type="entry name" value="GATASE"/>
</dbReference>
<evidence type="ECO:0000256" key="2">
    <source>
        <dbReference type="ARBA" id="ARBA00011152"/>
    </source>
</evidence>
<organism evidence="13 14">
    <name type="scientific">Cylindrospermopsis raciborskii CS-505</name>
    <dbReference type="NCBI Taxonomy" id="533240"/>
    <lineage>
        <taxon>Bacteria</taxon>
        <taxon>Bacillati</taxon>
        <taxon>Cyanobacteriota</taxon>
        <taxon>Cyanophyceae</taxon>
        <taxon>Nostocales</taxon>
        <taxon>Aphanizomenonaceae</taxon>
        <taxon>Cylindrospermopsis</taxon>
    </lineage>
</organism>
<evidence type="ECO:0000313" key="14">
    <source>
        <dbReference type="Proteomes" id="UP000093903"/>
    </source>
</evidence>
<dbReference type="NCBIfam" id="TIGR01855">
    <property type="entry name" value="IMP_synth_hisH"/>
    <property type="match status" value="1"/>
</dbReference>
<keyword evidence="3 10" id="KW-0028">Amino-acid biosynthesis</keyword>
<evidence type="ECO:0000256" key="7">
    <source>
        <dbReference type="ARBA" id="ARBA00023239"/>
    </source>
</evidence>
<dbReference type="PROSITE" id="PS51273">
    <property type="entry name" value="GATASE_TYPE_1"/>
    <property type="match status" value="1"/>
</dbReference>
<comment type="caution">
    <text evidence="13">The sequence shown here is derived from an EMBL/GenBank/DDBJ whole genome shotgun (WGS) entry which is preliminary data.</text>
</comment>
<dbReference type="GO" id="GO:0005737">
    <property type="term" value="C:cytoplasm"/>
    <property type="evidence" value="ECO:0007669"/>
    <property type="project" value="UniProtKB-SubCell"/>
</dbReference>
<dbReference type="CDD" id="cd01748">
    <property type="entry name" value="GATase1_IGP_Synthase"/>
    <property type="match status" value="1"/>
</dbReference>
<dbReference type="GO" id="GO:0000107">
    <property type="term" value="F:imidazoleglycerol-phosphate synthase activity"/>
    <property type="evidence" value="ECO:0007669"/>
    <property type="project" value="UniProtKB-UniRule"/>
</dbReference>
<evidence type="ECO:0000256" key="5">
    <source>
        <dbReference type="ARBA" id="ARBA00022962"/>
    </source>
</evidence>
<dbReference type="GO" id="GO:0016829">
    <property type="term" value="F:lyase activity"/>
    <property type="evidence" value="ECO:0007669"/>
    <property type="project" value="UniProtKB-KW"/>
</dbReference>
<proteinExistence type="inferred from homology"/>
<dbReference type="UniPathway" id="UPA00031">
    <property type="reaction ID" value="UER00010"/>
</dbReference>
<keyword evidence="10" id="KW-0963">Cytoplasm</keyword>
<dbReference type="EMBL" id="LYXA01000001">
    <property type="protein sequence ID" value="OBU76985.1"/>
    <property type="molecule type" value="Genomic_DNA"/>
</dbReference>
<evidence type="ECO:0000256" key="10">
    <source>
        <dbReference type="HAMAP-Rule" id="MF_00278"/>
    </source>
</evidence>
<evidence type="ECO:0000256" key="6">
    <source>
        <dbReference type="ARBA" id="ARBA00023102"/>
    </source>
</evidence>
<accession>A0A853MF36</accession>
<keyword evidence="7 10" id="KW-0456">Lyase</keyword>
<evidence type="ECO:0000256" key="9">
    <source>
        <dbReference type="ARBA" id="ARBA00049534"/>
    </source>
</evidence>
<evidence type="ECO:0000259" key="12">
    <source>
        <dbReference type="Pfam" id="PF00117"/>
    </source>
</evidence>
<keyword evidence="5 10" id="KW-0315">Glutamine amidotransferase</keyword>
<feature type="active site" evidence="10 11">
    <location>
        <position position="192"/>
    </location>
</feature>
<dbReference type="PIRSF" id="PIRSF000495">
    <property type="entry name" value="Amidotransf_hisH"/>
    <property type="match status" value="1"/>
</dbReference>
<name>A0A853MF36_9CYAN</name>
<dbReference type="PANTHER" id="PTHR42701:SF1">
    <property type="entry name" value="IMIDAZOLE GLYCEROL PHOSPHATE SYNTHASE SUBUNIT HISH"/>
    <property type="match status" value="1"/>
</dbReference>
<evidence type="ECO:0000256" key="4">
    <source>
        <dbReference type="ARBA" id="ARBA00022801"/>
    </source>
</evidence>
<dbReference type="AlphaFoldDB" id="A0A853MF36"/>
<comment type="catalytic activity">
    <reaction evidence="9 10">
        <text>L-glutamine + H2O = L-glutamate + NH4(+)</text>
        <dbReference type="Rhea" id="RHEA:15889"/>
        <dbReference type="ChEBI" id="CHEBI:15377"/>
        <dbReference type="ChEBI" id="CHEBI:28938"/>
        <dbReference type="ChEBI" id="CHEBI:29985"/>
        <dbReference type="ChEBI" id="CHEBI:58359"/>
        <dbReference type="EC" id="3.5.1.2"/>
    </reaction>
</comment>
<feature type="active site" description="Nucleophile" evidence="10 11">
    <location>
        <position position="81"/>
    </location>
</feature>
<dbReference type="HAMAP" id="MF_00278">
    <property type="entry name" value="HisH"/>
    <property type="match status" value="1"/>
</dbReference>
<evidence type="ECO:0000256" key="1">
    <source>
        <dbReference type="ARBA" id="ARBA00005091"/>
    </source>
</evidence>
<dbReference type="SUPFAM" id="SSF52317">
    <property type="entry name" value="Class I glutamine amidotransferase-like"/>
    <property type="match status" value="1"/>
</dbReference>
<evidence type="ECO:0000256" key="3">
    <source>
        <dbReference type="ARBA" id="ARBA00022605"/>
    </source>
</evidence>
<comment type="catalytic activity">
    <reaction evidence="8 10">
        <text>5-[(5-phospho-1-deoxy-D-ribulos-1-ylimino)methylamino]-1-(5-phospho-beta-D-ribosyl)imidazole-4-carboxamide + L-glutamine = D-erythro-1-(imidazol-4-yl)glycerol 3-phosphate + 5-amino-1-(5-phospho-beta-D-ribosyl)imidazole-4-carboxamide + L-glutamate + H(+)</text>
        <dbReference type="Rhea" id="RHEA:24793"/>
        <dbReference type="ChEBI" id="CHEBI:15378"/>
        <dbReference type="ChEBI" id="CHEBI:29985"/>
        <dbReference type="ChEBI" id="CHEBI:58278"/>
        <dbReference type="ChEBI" id="CHEBI:58359"/>
        <dbReference type="ChEBI" id="CHEBI:58475"/>
        <dbReference type="ChEBI" id="CHEBI:58525"/>
        <dbReference type="EC" id="4.3.2.10"/>
    </reaction>
</comment>
<feature type="active site" evidence="10 11">
    <location>
        <position position="194"/>
    </location>
</feature>
<sequence>MKVGIIDYGVGNLGSIAMAVEQLRSKPVLIDRAIDLHAVDALILPGVGNFTDCMQILVKGGWVDAIKEEVTNYHRPLLGICLGMQLLANIGLEGALDSTTGTQGLGLIPGRVVSLKSQGCSLRVPHVGWNNITKLDSKPWLLNGISDGTDFYFVHSYVFMPDEQSTVLARAEYDISFTAAIGLGRVWGTQFHPEKSSRAGIQLLRNFLDG</sequence>
<feature type="domain" description="Glutamine amidotransferase" evidence="12">
    <location>
        <begin position="7"/>
        <end position="208"/>
    </location>
</feature>
<comment type="pathway">
    <text evidence="1 10">Amino-acid biosynthesis; L-histidine biosynthesis; L-histidine from 5-phospho-alpha-D-ribose 1-diphosphate: step 5/9.</text>
</comment>
<dbReference type="Gene3D" id="3.40.50.880">
    <property type="match status" value="1"/>
</dbReference>
<dbReference type="GO" id="GO:0004359">
    <property type="term" value="F:glutaminase activity"/>
    <property type="evidence" value="ECO:0007669"/>
    <property type="project" value="UniProtKB-EC"/>
</dbReference>
<gene>
    <name evidence="10" type="primary">hisH</name>
    <name evidence="13" type="ORF">A9P98_12255</name>
</gene>
<comment type="function">
    <text evidence="10">IGPS catalyzes the conversion of PRFAR and glutamine to IGP, AICAR and glutamate. The HisH subunit catalyzes the hydrolysis of glutamine to glutamate and ammonia as part of the synthesis of IGP and AICAR. The resulting ammonia molecule is channeled to the active site of HisF.</text>
</comment>
<dbReference type="EC" id="3.5.1.2" evidence="10"/>
<keyword evidence="4 10" id="KW-0378">Hydrolase</keyword>
<dbReference type="Pfam" id="PF00117">
    <property type="entry name" value="GATase"/>
    <property type="match status" value="1"/>
</dbReference>